<dbReference type="InterPro" id="IPR008915">
    <property type="entry name" value="Peptidase_M50"/>
</dbReference>
<keyword evidence="6 11" id="KW-0378">Hydrolase</keyword>
<dbReference type="CDD" id="cd23081">
    <property type="entry name" value="cpPDZ_EcRseP-like"/>
    <property type="match status" value="1"/>
</dbReference>
<evidence type="ECO:0000256" key="11">
    <source>
        <dbReference type="RuleBase" id="RU362031"/>
    </source>
</evidence>
<dbReference type="NCBIfam" id="TIGR00054">
    <property type="entry name" value="RIP metalloprotease RseP"/>
    <property type="match status" value="1"/>
</dbReference>
<evidence type="ECO:0000256" key="5">
    <source>
        <dbReference type="ARBA" id="ARBA00022692"/>
    </source>
</evidence>
<name>A0A4R3K3W7_9FIRM</name>
<evidence type="ECO:0000256" key="2">
    <source>
        <dbReference type="ARBA" id="ARBA00004141"/>
    </source>
</evidence>
<dbReference type="Gene3D" id="2.30.42.10">
    <property type="match status" value="1"/>
</dbReference>
<evidence type="ECO:0000256" key="7">
    <source>
        <dbReference type="ARBA" id="ARBA00022833"/>
    </source>
</evidence>
<comment type="similarity">
    <text evidence="3 11">Belongs to the peptidase M50B family.</text>
</comment>
<accession>A0A4R3K3W7</accession>
<dbReference type="PANTHER" id="PTHR42837">
    <property type="entry name" value="REGULATOR OF SIGMA-E PROTEASE RSEP"/>
    <property type="match status" value="1"/>
</dbReference>
<dbReference type="SUPFAM" id="SSF50156">
    <property type="entry name" value="PDZ domain-like"/>
    <property type="match status" value="1"/>
</dbReference>
<evidence type="ECO:0000256" key="1">
    <source>
        <dbReference type="ARBA" id="ARBA00001947"/>
    </source>
</evidence>
<organism evidence="13 14">
    <name type="scientific">Pectinatus cerevisiiphilus</name>
    <dbReference type="NCBI Taxonomy" id="86956"/>
    <lineage>
        <taxon>Bacteria</taxon>
        <taxon>Bacillati</taxon>
        <taxon>Bacillota</taxon>
        <taxon>Negativicutes</taxon>
        <taxon>Selenomonadales</taxon>
        <taxon>Selenomonadaceae</taxon>
        <taxon>Pectinatus</taxon>
    </lineage>
</organism>
<feature type="transmembrane region" description="Helical" evidence="11">
    <location>
        <begin position="95"/>
        <end position="118"/>
    </location>
</feature>
<evidence type="ECO:0000256" key="4">
    <source>
        <dbReference type="ARBA" id="ARBA00022670"/>
    </source>
</evidence>
<dbReference type="GO" id="GO:0006508">
    <property type="term" value="P:proteolysis"/>
    <property type="evidence" value="ECO:0007669"/>
    <property type="project" value="UniProtKB-KW"/>
</dbReference>
<reference evidence="13 14" key="1">
    <citation type="submission" date="2019-03" db="EMBL/GenBank/DDBJ databases">
        <title>Genomic Encyclopedia of Type Strains, Phase IV (KMG-IV): sequencing the most valuable type-strain genomes for metagenomic binning, comparative biology and taxonomic classification.</title>
        <authorList>
            <person name="Goeker M."/>
        </authorList>
    </citation>
    <scope>NUCLEOTIDE SEQUENCE [LARGE SCALE GENOMIC DNA]</scope>
    <source>
        <strain evidence="13 14">DSM 20467</strain>
    </source>
</reference>
<dbReference type="Pfam" id="PF02163">
    <property type="entry name" value="Peptidase_M50"/>
    <property type="match status" value="1"/>
</dbReference>
<sequence length="346" mass="37099">MGFSITMLVAVVVVFGILVLVHELGHFVTAKLTGMRVDEFAIGFGPKLLSFKYGETVYSIRSIPLGGFNKIAGMEQDDTDAGDRAYWAKPVWQRMIVIVAGALMNIVLAYVLIAAVLFSSGIQTPIKEAQLGSVVAQKPAAQAGLEKGDVIVGIDGEKIDTWNQFAEKVRSADGKVLHIQYLRNGESKTTNIIPEYDKTAKQAMVGVVAATANTPVSLPQSLLLAGKQVWFITYTMVASLAGMIMGTVHADLAGPIGVAAIIGEAAQVGFQSVLNIMILLSINLGIINLLPIPALDGGHFFTLLIEAVRGKPLSPALMRKSQFVGMALLLMLMFFATAQDFSRWFG</sequence>
<dbReference type="AlphaFoldDB" id="A0A4R3K3W7"/>
<comment type="subcellular location">
    <subcellularLocation>
        <location evidence="2">Membrane</location>
        <topology evidence="2">Multi-pass membrane protein</topology>
    </subcellularLocation>
</comment>
<evidence type="ECO:0000256" key="8">
    <source>
        <dbReference type="ARBA" id="ARBA00022989"/>
    </source>
</evidence>
<keyword evidence="8 11" id="KW-1133">Transmembrane helix</keyword>
<comment type="cofactor">
    <cofactor evidence="1 11">
        <name>Zn(2+)</name>
        <dbReference type="ChEBI" id="CHEBI:29105"/>
    </cofactor>
</comment>
<dbReference type="RefSeq" id="WP_231040119.1">
    <property type="nucleotide sequence ID" value="NZ_SMAA01000016.1"/>
</dbReference>
<keyword evidence="11" id="KW-0479">Metal-binding</keyword>
<dbReference type="EC" id="3.4.24.-" evidence="11"/>
<dbReference type="GO" id="GO:0046872">
    <property type="term" value="F:metal ion binding"/>
    <property type="evidence" value="ECO:0007669"/>
    <property type="project" value="UniProtKB-KW"/>
</dbReference>
<dbReference type="InterPro" id="IPR041489">
    <property type="entry name" value="PDZ_6"/>
</dbReference>
<dbReference type="InterPro" id="IPR036034">
    <property type="entry name" value="PDZ_sf"/>
</dbReference>
<feature type="transmembrane region" description="Helical" evidence="11">
    <location>
        <begin position="7"/>
        <end position="28"/>
    </location>
</feature>
<evidence type="ECO:0000313" key="14">
    <source>
        <dbReference type="Proteomes" id="UP000295188"/>
    </source>
</evidence>
<dbReference type="CDD" id="cd06163">
    <property type="entry name" value="S2P-M50_PDZ_RseP-like"/>
    <property type="match status" value="1"/>
</dbReference>
<dbReference type="Proteomes" id="UP000295188">
    <property type="component" value="Unassembled WGS sequence"/>
</dbReference>
<evidence type="ECO:0000256" key="10">
    <source>
        <dbReference type="ARBA" id="ARBA00023136"/>
    </source>
</evidence>
<feature type="transmembrane region" description="Helical" evidence="11">
    <location>
        <begin position="268"/>
        <end position="290"/>
    </location>
</feature>
<dbReference type="Pfam" id="PF17820">
    <property type="entry name" value="PDZ_6"/>
    <property type="match status" value="1"/>
</dbReference>
<dbReference type="GO" id="GO:0016020">
    <property type="term" value="C:membrane"/>
    <property type="evidence" value="ECO:0007669"/>
    <property type="project" value="UniProtKB-SubCell"/>
</dbReference>
<dbReference type="InterPro" id="IPR001478">
    <property type="entry name" value="PDZ"/>
</dbReference>
<keyword evidence="9 11" id="KW-0482">Metalloprotease</keyword>
<feature type="domain" description="PDZ" evidence="12">
    <location>
        <begin position="118"/>
        <end position="185"/>
    </location>
</feature>
<evidence type="ECO:0000256" key="6">
    <source>
        <dbReference type="ARBA" id="ARBA00022801"/>
    </source>
</evidence>
<dbReference type="SMART" id="SM00228">
    <property type="entry name" value="PDZ"/>
    <property type="match status" value="1"/>
</dbReference>
<gene>
    <name evidence="13" type="ORF">EDC37_11655</name>
</gene>
<dbReference type="InterPro" id="IPR004387">
    <property type="entry name" value="Pept_M50_Zn"/>
</dbReference>
<keyword evidence="5 11" id="KW-0812">Transmembrane</keyword>
<feature type="transmembrane region" description="Helical" evidence="11">
    <location>
        <begin position="323"/>
        <end position="341"/>
    </location>
</feature>
<proteinExistence type="inferred from homology"/>
<evidence type="ECO:0000256" key="3">
    <source>
        <dbReference type="ARBA" id="ARBA00007931"/>
    </source>
</evidence>
<keyword evidence="4 13" id="KW-0645">Protease</keyword>
<evidence type="ECO:0000259" key="12">
    <source>
        <dbReference type="SMART" id="SM00228"/>
    </source>
</evidence>
<comment type="caution">
    <text evidence="13">The sequence shown here is derived from an EMBL/GenBank/DDBJ whole genome shotgun (WGS) entry which is preliminary data.</text>
</comment>
<keyword evidence="14" id="KW-1185">Reference proteome</keyword>
<evidence type="ECO:0000256" key="9">
    <source>
        <dbReference type="ARBA" id="ARBA00023049"/>
    </source>
</evidence>
<keyword evidence="7 11" id="KW-0862">Zinc</keyword>
<keyword evidence="10 11" id="KW-0472">Membrane</keyword>
<dbReference type="GO" id="GO:0004222">
    <property type="term" value="F:metalloendopeptidase activity"/>
    <property type="evidence" value="ECO:0007669"/>
    <property type="project" value="InterPro"/>
</dbReference>
<feature type="transmembrane region" description="Helical" evidence="11">
    <location>
        <begin position="229"/>
        <end position="248"/>
    </location>
</feature>
<dbReference type="EMBL" id="SMAA01000016">
    <property type="protein sequence ID" value="TCS77390.1"/>
    <property type="molecule type" value="Genomic_DNA"/>
</dbReference>
<protein>
    <recommendedName>
        <fullName evidence="11">Zinc metalloprotease</fullName>
        <ecNumber evidence="11">3.4.24.-</ecNumber>
    </recommendedName>
</protein>
<dbReference type="PANTHER" id="PTHR42837:SF2">
    <property type="entry name" value="MEMBRANE METALLOPROTEASE ARASP2, CHLOROPLASTIC-RELATED"/>
    <property type="match status" value="1"/>
</dbReference>
<evidence type="ECO:0000313" key="13">
    <source>
        <dbReference type="EMBL" id="TCS77390.1"/>
    </source>
</evidence>